<name>A0A2H3BSR6_9AGAR</name>
<protein>
    <recommendedName>
        <fullName evidence="4">Heterokaryon incompatibility domain-containing protein</fullName>
    </recommendedName>
</protein>
<keyword evidence="3" id="KW-1185">Reference proteome</keyword>
<reference evidence="3" key="1">
    <citation type="journal article" date="2017" name="Nat. Ecol. Evol.">
        <title>Genome expansion and lineage-specific genetic innovations in the forest pathogenic fungi Armillaria.</title>
        <authorList>
            <person name="Sipos G."/>
            <person name="Prasanna A.N."/>
            <person name="Walter M.C."/>
            <person name="O'Connor E."/>
            <person name="Balint B."/>
            <person name="Krizsan K."/>
            <person name="Kiss B."/>
            <person name="Hess J."/>
            <person name="Varga T."/>
            <person name="Slot J."/>
            <person name="Riley R."/>
            <person name="Boka B."/>
            <person name="Rigling D."/>
            <person name="Barry K."/>
            <person name="Lee J."/>
            <person name="Mihaltcheva S."/>
            <person name="LaButti K."/>
            <person name="Lipzen A."/>
            <person name="Waldron R."/>
            <person name="Moloney N.M."/>
            <person name="Sperisen C."/>
            <person name="Kredics L."/>
            <person name="Vagvoelgyi C."/>
            <person name="Patrignani A."/>
            <person name="Fitzpatrick D."/>
            <person name="Nagy I."/>
            <person name="Doyle S."/>
            <person name="Anderson J.B."/>
            <person name="Grigoriev I.V."/>
            <person name="Gueldener U."/>
            <person name="Muensterkoetter M."/>
            <person name="Nagy L.G."/>
        </authorList>
    </citation>
    <scope>NUCLEOTIDE SEQUENCE [LARGE SCALE GENOMIC DNA]</scope>
    <source>
        <strain evidence="3">28-4</strain>
    </source>
</reference>
<dbReference type="Proteomes" id="UP000218334">
    <property type="component" value="Unassembled WGS sequence"/>
</dbReference>
<dbReference type="EMBL" id="KZ293421">
    <property type="protein sequence ID" value="PBK72650.1"/>
    <property type="molecule type" value="Genomic_DNA"/>
</dbReference>
<evidence type="ECO:0000313" key="2">
    <source>
        <dbReference type="EMBL" id="PBK72650.1"/>
    </source>
</evidence>
<evidence type="ECO:0008006" key="4">
    <source>
        <dbReference type="Google" id="ProtNLM"/>
    </source>
</evidence>
<accession>A0A2H3BSR6</accession>
<evidence type="ECO:0000313" key="3">
    <source>
        <dbReference type="Proteomes" id="UP000218334"/>
    </source>
</evidence>
<sequence length="659" mass="74246">MSIQNHTYSVISTARTIGASSVLADATSGCDGTHITITSSKLQEVILQHGSFVAEDVGPDSEVTPDSSPRAHPEPACIVGSHTSGTSKSDDDEPWRPKDIILPEVTISAFTETGQEESLIAVPLQRAYTGRKPVITSGLADTPCATLGVRRLLDLFNTTLGTSHSLDTPSLSPLLEDCIANSYGFGTAYSRLRRIWYTRDWSTIRAEVCRWEEEDQEMRRKALVGNQIVNPNLSPRRVWDLWSNRVVPLWSTGIPITTVTAERWNLMLRPISHAWMDEKDRADVSMPINGYEWSVTIPKDANLNLIRIEMLNLGAEYAWLDVLCLRQKGGPREDVRVEEWKLDVPTIGRVYRMSSVACYLSGLGLPLTLKEGELDSDRSWFRRAWTLQELGWTRLRVIAGDTPQGPMHARHKDGKYETELLTRFHKLLRFLDHGTLRHEVFVALEGMQKRMSTNPVDKVAGLAFRLFSDVISAYYESQSLEKAWTALLNSMKAGSRGVLFLWCPEPGNAGTKWRPSWDQIMANPLPDGIYTLDDVDRDEKTNEYSCNMAGIEKGLVRGLAVGGGDRHGELIVKEKGGMDSHRFKITATHEYPIPYTLILAYYLHGIFPSRYYCYCVIGRSLPEKRFEKVSVLQILDEGEVGRLRDLHNDIATWCRYILV</sequence>
<organism evidence="2 3">
    <name type="scientific">Armillaria solidipes</name>
    <dbReference type="NCBI Taxonomy" id="1076256"/>
    <lineage>
        <taxon>Eukaryota</taxon>
        <taxon>Fungi</taxon>
        <taxon>Dikarya</taxon>
        <taxon>Basidiomycota</taxon>
        <taxon>Agaricomycotina</taxon>
        <taxon>Agaricomycetes</taxon>
        <taxon>Agaricomycetidae</taxon>
        <taxon>Agaricales</taxon>
        <taxon>Marasmiineae</taxon>
        <taxon>Physalacriaceae</taxon>
        <taxon>Armillaria</taxon>
    </lineage>
</organism>
<proteinExistence type="predicted"/>
<dbReference type="AlphaFoldDB" id="A0A2H3BSR6"/>
<gene>
    <name evidence="2" type="ORF">ARMSODRAFT_953043</name>
</gene>
<evidence type="ECO:0000256" key="1">
    <source>
        <dbReference type="SAM" id="MobiDB-lite"/>
    </source>
</evidence>
<feature type="region of interest" description="Disordered" evidence="1">
    <location>
        <begin position="56"/>
        <end position="97"/>
    </location>
</feature>